<dbReference type="EMBL" id="ABCB02000011">
    <property type="protein sequence ID" value="EDO62928.1"/>
    <property type="molecule type" value="Genomic_DNA"/>
</dbReference>
<name>A7VP48_9FIRM</name>
<dbReference type="HOGENOM" id="CLU_3326562_0_0_9"/>
<accession>A7VP48</accession>
<evidence type="ECO:0000313" key="1">
    <source>
        <dbReference type="EMBL" id="EDO62928.1"/>
    </source>
</evidence>
<organism evidence="1 2">
    <name type="scientific">[Clostridium] leptum DSM 753</name>
    <dbReference type="NCBI Taxonomy" id="428125"/>
    <lineage>
        <taxon>Bacteria</taxon>
        <taxon>Bacillati</taxon>
        <taxon>Bacillota</taxon>
        <taxon>Clostridia</taxon>
        <taxon>Eubacteriales</taxon>
        <taxon>Oscillospiraceae</taxon>
        <taxon>Oscillospiraceae incertae sedis</taxon>
    </lineage>
</organism>
<dbReference type="Proteomes" id="UP000003490">
    <property type="component" value="Unassembled WGS sequence"/>
</dbReference>
<proteinExistence type="predicted"/>
<evidence type="ECO:0000313" key="2">
    <source>
        <dbReference type="Proteomes" id="UP000003490"/>
    </source>
</evidence>
<dbReference type="AlphaFoldDB" id="A7VP48"/>
<sequence>MCFYHYISVPLAFLCFLPDAVFRRAVLLVVSMALFPDG</sequence>
<gene>
    <name evidence="1" type="ORF">CLOLEP_00324</name>
</gene>
<protein>
    <submittedName>
        <fullName evidence="1">Uncharacterized protein</fullName>
    </submittedName>
</protein>
<comment type="caution">
    <text evidence="1">The sequence shown here is derived from an EMBL/GenBank/DDBJ whole genome shotgun (WGS) entry which is preliminary data.</text>
</comment>
<reference evidence="1 2" key="2">
    <citation type="submission" date="2007-08" db="EMBL/GenBank/DDBJ databases">
        <authorList>
            <person name="Fulton L."/>
            <person name="Clifton S."/>
            <person name="Fulton B."/>
            <person name="Xu J."/>
            <person name="Minx P."/>
            <person name="Pepin K.H."/>
            <person name="Johnson M."/>
            <person name="Thiruvilangam P."/>
            <person name="Bhonagiri V."/>
            <person name="Nash W.E."/>
            <person name="Wang C."/>
            <person name="Mardis E.R."/>
            <person name="Wilson R.K."/>
        </authorList>
    </citation>
    <scope>NUCLEOTIDE SEQUENCE [LARGE SCALE GENOMIC DNA]</scope>
    <source>
        <strain evidence="1 2">DSM 753</strain>
    </source>
</reference>
<reference evidence="1 2" key="1">
    <citation type="submission" date="2007-08" db="EMBL/GenBank/DDBJ databases">
        <title>Draft genome sequence of Clostridium leptum (DSM 753).</title>
        <authorList>
            <person name="Sudarsanam P."/>
            <person name="Ley R."/>
            <person name="Guruge J."/>
            <person name="Turnbaugh P.J."/>
            <person name="Mahowald M."/>
            <person name="Liep D."/>
            <person name="Gordon J."/>
        </authorList>
    </citation>
    <scope>NUCLEOTIDE SEQUENCE [LARGE SCALE GENOMIC DNA]</scope>
    <source>
        <strain evidence="1 2">DSM 753</strain>
    </source>
</reference>